<dbReference type="EC" id="2.3.-.-" evidence="2"/>
<sequence>MGILVQELLKLPIINGQRVKLRPVTLADAAAMFAYASDAATADYIFPVHHSLEDSKNTILDFFMAHPAGQYGIALRDNDLLIGTLQLQNLDEYNRKASLAFVLHPSYQHQGYMQESLHALIAILFQQTSIQRLYALHEPANQASAKVMLATGMQQEGLLQQTSFIRHHFVDGCLHAITREQYFKGVN</sequence>
<feature type="domain" description="N-acetyltransferase" evidence="1">
    <location>
        <begin position="19"/>
        <end position="180"/>
    </location>
</feature>
<evidence type="ECO:0000313" key="2">
    <source>
        <dbReference type="EMBL" id="MFL2029982.1"/>
    </source>
</evidence>
<dbReference type="Pfam" id="PF13302">
    <property type="entry name" value="Acetyltransf_3"/>
    <property type="match status" value="1"/>
</dbReference>
<reference evidence="2 3" key="1">
    <citation type="submission" date="2024-08" db="EMBL/GenBank/DDBJ databases">
        <authorList>
            <person name="Arias E."/>
        </authorList>
    </citation>
    <scope>NUCLEOTIDE SEQUENCE [LARGE SCALE GENOMIC DNA]</scope>
    <source>
        <strain evidence="2 3">FAM 25317</strain>
    </source>
</reference>
<keyword evidence="3" id="KW-1185">Reference proteome</keyword>
<protein>
    <submittedName>
        <fullName evidence="2">GNAT family N-acetyltransferase</fullName>
        <ecNumber evidence="2">2.3.-.-</ecNumber>
    </submittedName>
</protein>
<accession>A0ABW8UGP0</accession>
<dbReference type="PROSITE" id="PS51186">
    <property type="entry name" value="GNAT"/>
    <property type="match status" value="1"/>
</dbReference>
<organism evidence="2 3">
    <name type="scientific">Loigolactobacillus zhaoyuanensis</name>
    <dbReference type="NCBI Taxonomy" id="2486017"/>
    <lineage>
        <taxon>Bacteria</taxon>
        <taxon>Bacillati</taxon>
        <taxon>Bacillota</taxon>
        <taxon>Bacilli</taxon>
        <taxon>Lactobacillales</taxon>
        <taxon>Lactobacillaceae</taxon>
        <taxon>Loigolactobacillus</taxon>
    </lineage>
</organism>
<dbReference type="RefSeq" id="WP_407137597.1">
    <property type="nucleotide sequence ID" value="NZ_JBGQPK010000050.1"/>
</dbReference>
<gene>
    <name evidence="2" type="ORF">ACEN34_10175</name>
</gene>
<dbReference type="InterPro" id="IPR016181">
    <property type="entry name" value="Acyl_CoA_acyltransferase"/>
</dbReference>
<dbReference type="EMBL" id="JBGQPK010000050">
    <property type="protein sequence ID" value="MFL2029982.1"/>
    <property type="molecule type" value="Genomic_DNA"/>
</dbReference>
<proteinExistence type="predicted"/>
<evidence type="ECO:0000259" key="1">
    <source>
        <dbReference type="PROSITE" id="PS51186"/>
    </source>
</evidence>
<comment type="caution">
    <text evidence="2">The sequence shown here is derived from an EMBL/GenBank/DDBJ whole genome shotgun (WGS) entry which is preliminary data.</text>
</comment>
<keyword evidence="2" id="KW-0808">Transferase</keyword>
<dbReference type="InterPro" id="IPR000182">
    <property type="entry name" value="GNAT_dom"/>
</dbReference>
<evidence type="ECO:0000313" key="3">
    <source>
        <dbReference type="Proteomes" id="UP001625389"/>
    </source>
</evidence>
<name>A0ABW8UGP0_9LACO</name>
<keyword evidence="2" id="KW-0012">Acyltransferase</keyword>
<dbReference type="PANTHER" id="PTHR43792">
    <property type="entry name" value="GNAT FAMILY, PUTATIVE (AFU_ORTHOLOGUE AFUA_3G00765)-RELATED-RELATED"/>
    <property type="match status" value="1"/>
</dbReference>
<dbReference type="Gene3D" id="3.40.630.30">
    <property type="match status" value="1"/>
</dbReference>
<dbReference type="GO" id="GO:0016746">
    <property type="term" value="F:acyltransferase activity"/>
    <property type="evidence" value="ECO:0007669"/>
    <property type="project" value="UniProtKB-KW"/>
</dbReference>
<dbReference type="Proteomes" id="UP001625389">
    <property type="component" value="Unassembled WGS sequence"/>
</dbReference>
<dbReference type="SUPFAM" id="SSF55729">
    <property type="entry name" value="Acyl-CoA N-acyltransferases (Nat)"/>
    <property type="match status" value="1"/>
</dbReference>
<dbReference type="InterPro" id="IPR051531">
    <property type="entry name" value="N-acetyltransferase"/>
</dbReference>